<organism evidence="2 3">
    <name type="scientific">Flemingia macrophylla</name>
    <dbReference type="NCBI Taxonomy" id="520843"/>
    <lineage>
        <taxon>Eukaryota</taxon>
        <taxon>Viridiplantae</taxon>
        <taxon>Streptophyta</taxon>
        <taxon>Embryophyta</taxon>
        <taxon>Tracheophyta</taxon>
        <taxon>Spermatophyta</taxon>
        <taxon>Magnoliopsida</taxon>
        <taxon>eudicotyledons</taxon>
        <taxon>Gunneridae</taxon>
        <taxon>Pentapetalae</taxon>
        <taxon>rosids</taxon>
        <taxon>fabids</taxon>
        <taxon>Fabales</taxon>
        <taxon>Fabaceae</taxon>
        <taxon>Papilionoideae</taxon>
        <taxon>50 kb inversion clade</taxon>
        <taxon>NPAAA clade</taxon>
        <taxon>indigoferoid/millettioid clade</taxon>
        <taxon>Phaseoleae</taxon>
        <taxon>Flemingia</taxon>
    </lineage>
</organism>
<keyword evidence="1" id="KW-0732">Signal</keyword>
<evidence type="ECO:0000256" key="1">
    <source>
        <dbReference type="SAM" id="SignalP"/>
    </source>
</evidence>
<gene>
    <name evidence="2" type="ORF">Fmac_031072</name>
</gene>
<accession>A0ABD1L107</accession>
<evidence type="ECO:0000313" key="3">
    <source>
        <dbReference type="Proteomes" id="UP001603857"/>
    </source>
</evidence>
<comment type="caution">
    <text evidence="2">The sequence shown here is derived from an EMBL/GenBank/DDBJ whole genome shotgun (WGS) entry which is preliminary data.</text>
</comment>
<feature type="signal peptide" evidence="1">
    <location>
        <begin position="1"/>
        <end position="19"/>
    </location>
</feature>
<feature type="chain" id="PRO_5044793862" evidence="1">
    <location>
        <begin position="20"/>
        <end position="108"/>
    </location>
</feature>
<sequence length="108" mass="12182">MKIVGVVIMITTMLSFSRAEFNYPSSQVEPESWNAFVCIFGCKSDCAFMPEPFDQCVRNCVRQCHKSSLNTNCIASCDLIKSTNINIDDRGHLPAHMIDLCLQKCQNK</sequence>
<protein>
    <submittedName>
        <fullName evidence="2">Uncharacterized protein</fullName>
    </submittedName>
</protein>
<dbReference type="EMBL" id="JBGMDY010000011">
    <property type="protein sequence ID" value="KAL2317196.1"/>
    <property type="molecule type" value="Genomic_DNA"/>
</dbReference>
<proteinExistence type="predicted"/>
<keyword evidence="3" id="KW-1185">Reference proteome</keyword>
<dbReference type="Proteomes" id="UP001603857">
    <property type="component" value="Unassembled WGS sequence"/>
</dbReference>
<evidence type="ECO:0000313" key="2">
    <source>
        <dbReference type="EMBL" id="KAL2317196.1"/>
    </source>
</evidence>
<reference evidence="2 3" key="1">
    <citation type="submission" date="2024-08" db="EMBL/GenBank/DDBJ databases">
        <title>Insights into the chromosomal genome structure of Flemingia macrophylla.</title>
        <authorList>
            <person name="Ding Y."/>
            <person name="Zhao Y."/>
            <person name="Bi W."/>
            <person name="Wu M."/>
            <person name="Zhao G."/>
            <person name="Gong Y."/>
            <person name="Li W."/>
            <person name="Zhang P."/>
        </authorList>
    </citation>
    <scope>NUCLEOTIDE SEQUENCE [LARGE SCALE GENOMIC DNA]</scope>
    <source>
        <strain evidence="2">DYQJB</strain>
        <tissue evidence="2">Leaf</tissue>
    </source>
</reference>
<dbReference type="AlphaFoldDB" id="A0ABD1L107"/>
<name>A0ABD1L107_9FABA</name>